<dbReference type="AlphaFoldDB" id="X1IUL0"/>
<evidence type="ECO:0000259" key="1">
    <source>
        <dbReference type="Pfam" id="PF00534"/>
    </source>
</evidence>
<dbReference type="PANTHER" id="PTHR12526">
    <property type="entry name" value="GLYCOSYLTRANSFERASE"/>
    <property type="match status" value="1"/>
</dbReference>
<proteinExistence type="predicted"/>
<accession>X1IUL0</accession>
<dbReference type="GO" id="GO:0016757">
    <property type="term" value="F:glycosyltransferase activity"/>
    <property type="evidence" value="ECO:0007669"/>
    <property type="project" value="InterPro"/>
</dbReference>
<sequence length="130" mass="14298">NNSGLENKIFLLPALIGEKLTNFYRACTVFVLPSIFKSEAFGIVLIEAMACRKPIISTELGTGTSFVNQDGITGFVIPPKDSQTLAQTIKKILENQKLARELGQNGFKRVIKEFSLEKMLGGTAIVYETI</sequence>
<gene>
    <name evidence="2" type="ORF">S03H2_67014</name>
</gene>
<organism evidence="2">
    <name type="scientific">marine sediment metagenome</name>
    <dbReference type="NCBI Taxonomy" id="412755"/>
    <lineage>
        <taxon>unclassified sequences</taxon>
        <taxon>metagenomes</taxon>
        <taxon>ecological metagenomes</taxon>
    </lineage>
</organism>
<evidence type="ECO:0000313" key="2">
    <source>
        <dbReference type="EMBL" id="GAH85397.1"/>
    </source>
</evidence>
<dbReference type="InterPro" id="IPR001296">
    <property type="entry name" value="Glyco_trans_1"/>
</dbReference>
<dbReference type="EMBL" id="BARU01043816">
    <property type="protein sequence ID" value="GAH85397.1"/>
    <property type="molecule type" value="Genomic_DNA"/>
</dbReference>
<protein>
    <recommendedName>
        <fullName evidence="1">Glycosyl transferase family 1 domain-containing protein</fullName>
    </recommendedName>
</protein>
<name>X1IUL0_9ZZZZ</name>
<feature type="domain" description="Glycosyl transferase family 1" evidence="1">
    <location>
        <begin position="3"/>
        <end position="109"/>
    </location>
</feature>
<feature type="non-terminal residue" evidence="2">
    <location>
        <position position="1"/>
    </location>
</feature>
<reference evidence="2" key="1">
    <citation type="journal article" date="2014" name="Front. Microbiol.">
        <title>High frequency of phylogenetically diverse reductive dehalogenase-homologous genes in deep subseafloor sedimentary metagenomes.</title>
        <authorList>
            <person name="Kawai M."/>
            <person name="Futagami T."/>
            <person name="Toyoda A."/>
            <person name="Takaki Y."/>
            <person name="Nishi S."/>
            <person name="Hori S."/>
            <person name="Arai W."/>
            <person name="Tsubouchi T."/>
            <person name="Morono Y."/>
            <person name="Uchiyama I."/>
            <person name="Ito T."/>
            <person name="Fujiyama A."/>
            <person name="Inagaki F."/>
            <person name="Takami H."/>
        </authorList>
    </citation>
    <scope>NUCLEOTIDE SEQUENCE</scope>
    <source>
        <strain evidence="2">Expedition CK06-06</strain>
    </source>
</reference>
<dbReference type="SUPFAM" id="SSF53756">
    <property type="entry name" value="UDP-Glycosyltransferase/glycogen phosphorylase"/>
    <property type="match status" value="1"/>
</dbReference>
<dbReference type="Pfam" id="PF00534">
    <property type="entry name" value="Glycos_transf_1"/>
    <property type="match status" value="1"/>
</dbReference>
<dbReference type="PANTHER" id="PTHR12526:SF627">
    <property type="entry name" value="D-RHAMNOSYLTRANSFERASE WBPZ"/>
    <property type="match status" value="1"/>
</dbReference>
<comment type="caution">
    <text evidence="2">The sequence shown here is derived from an EMBL/GenBank/DDBJ whole genome shotgun (WGS) entry which is preliminary data.</text>
</comment>
<dbReference type="Gene3D" id="3.40.50.2000">
    <property type="entry name" value="Glycogen Phosphorylase B"/>
    <property type="match status" value="2"/>
</dbReference>